<dbReference type="EMBL" id="JACGCU010000009">
    <property type="protein sequence ID" value="MBA6059098.1"/>
    <property type="molecule type" value="Genomic_DNA"/>
</dbReference>
<feature type="region of interest" description="Disordered" evidence="1">
    <location>
        <begin position="190"/>
        <end position="235"/>
    </location>
</feature>
<protein>
    <submittedName>
        <fullName evidence="2">DUF2589 domain-containing protein</fullName>
    </submittedName>
</protein>
<evidence type="ECO:0000256" key="1">
    <source>
        <dbReference type="SAM" id="MobiDB-lite"/>
    </source>
</evidence>
<organism evidence="2 3">
    <name type="scientific">Pseudomonas juntendi</name>
    <dbReference type="NCBI Taxonomy" id="2666183"/>
    <lineage>
        <taxon>Bacteria</taxon>
        <taxon>Pseudomonadati</taxon>
        <taxon>Pseudomonadota</taxon>
        <taxon>Gammaproteobacteria</taxon>
        <taxon>Pseudomonadales</taxon>
        <taxon>Pseudomonadaceae</taxon>
        <taxon>Pseudomonas</taxon>
    </lineage>
</organism>
<reference evidence="2 3" key="1">
    <citation type="submission" date="2020-07" db="EMBL/GenBank/DDBJ databases">
        <title>Diversity of carbapenemase encoding genes among Pseudomonas putida group clinical isolates in a tertiary Brazilian hospital.</title>
        <authorList>
            <person name="Alberto-Lei F."/>
            <person name="Nodari C.S."/>
            <person name="Streling A.P."/>
            <person name="Paulino J.T."/>
            <person name="Bessa-Neto F.O."/>
            <person name="Cayo R."/>
            <person name="Gales A.C."/>
        </authorList>
    </citation>
    <scope>NUCLEOTIDE SEQUENCE [LARGE SCALE GENOMIC DNA]</scope>
    <source>
        <strain evidence="2 3">14535</strain>
    </source>
</reference>
<dbReference type="Pfam" id="PF11655">
    <property type="entry name" value="DUF2589"/>
    <property type="match status" value="1"/>
</dbReference>
<dbReference type="AlphaFoldDB" id="A0A7W2JHK3"/>
<dbReference type="Proteomes" id="UP000556620">
    <property type="component" value="Unassembled WGS sequence"/>
</dbReference>
<comment type="caution">
    <text evidence="2">The sequence shown here is derived from an EMBL/GenBank/DDBJ whole genome shotgun (WGS) entry which is preliminary data.</text>
</comment>
<proteinExistence type="predicted"/>
<dbReference type="InterPro" id="IPR024510">
    <property type="entry name" value="DUF2589"/>
</dbReference>
<gene>
    <name evidence="2" type="ORF">H4C44_07935</name>
</gene>
<evidence type="ECO:0000313" key="2">
    <source>
        <dbReference type="EMBL" id="MBA6059098.1"/>
    </source>
</evidence>
<dbReference type="RefSeq" id="WP_182365281.1">
    <property type="nucleotide sequence ID" value="NZ_JACGCU010000009.1"/>
</dbReference>
<accession>A0A7W2JHK3</accession>
<evidence type="ECO:0000313" key="3">
    <source>
        <dbReference type="Proteomes" id="UP000556620"/>
    </source>
</evidence>
<sequence>MSIDNSLIGSVINALPMDRMIAGPLQAMVQAQVTASKSYADFLMQVCIQNGKAVAIQFDYDETIVDEQGEYKGVVSKTMKVPLLAAITHPNITIEEGNVEFELVINQMSEDVTSKDMNATASGSLGWGPFKLNVRGSVSHKSTQTRKTDTRARYAFNTTLKRQEPPEAVMRLIEFLTEAATKPTVVKNAALESPDQISQRDTLKNPAADTPGLKLENDKAPGAANKPTDKADKKG</sequence>
<name>A0A7W2JHK3_9PSED</name>